<dbReference type="PANTHER" id="PTHR13900">
    <property type="entry name" value="TRANSCRIPTION INITIATION FACTOR TFIID"/>
    <property type="match status" value="1"/>
</dbReference>
<dbReference type="GO" id="GO:0004402">
    <property type="term" value="F:histone acetyltransferase activity"/>
    <property type="evidence" value="ECO:0007669"/>
    <property type="project" value="InterPro"/>
</dbReference>
<evidence type="ECO:0000313" key="4">
    <source>
        <dbReference type="RefSeq" id="XP_019627175.1"/>
    </source>
</evidence>
<dbReference type="GeneID" id="109472043"/>
<keyword evidence="3" id="KW-1185">Reference proteome</keyword>
<protein>
    <submittedName>
        <fullName evidence="4">Transcription initiation factor TFIID subunit 1-like</fullName>
    </submittedName>
</protein>
<dbReference type="KEGG" id="bbel:109472043"/>
<gene>
    <name evidence="4" type="primary">LOC109472043</name>
</gene>
<feature type="region of interest" description="Disordered" evidence="2">
    <location>
        <begin position="59"/>
        <end position="155"/>
    </location>
</feature>
<dbReference type="InterPro" id="IPR036427">
    <property type="entry name" value="Bromodomain-like_sf"/>
</dbReference>
<dbReference type="GO" id="GO:0005669">
    <property type="term" value="C:transcription factor TFIID complex"/>
    <property type="evidence" value="ECO:0007669"/>
    <property type="project" value="InterPro"/>
</dbReference>
<dbReference type="GO" id="GO:0016251">
    <property type="term" value="F:RNA polymerase II general transcription initiation factor activity"/>
    <property type="evidence" value="ECO:0007669"/>
    <property type="project" value="InterPro"/>
</dbReference>
<dbReference type="Gene3D" id="1.20.920.10">
    <property type="entry name" value="Bromodomain-like"/>
    <property type="match status" value="1"/>
</dbReference>
<evidence type="ECO:0000313" key="3">
    <source>
        <dbReference type="Proteomes" id="UP000515135"/>
    </source>
</evidence>
<evidence type="ECO:0000256" key="2">
    <source>
        <dbReference type="SAM" id="MobiDB-lite"/>
    </source>
</evidence>
<dbReference type="Proteomes" id="UP000515135">
    <property type="component" value="Unplaced"/>
</dbReference>
<dbReference type="InterPro" id="IPR040240">
    <property type="entry name" value="TAF1"/>
</dbReference>
<organism evidence="3 4">
    <name type="scientific">Branchiostoma belcheri</name>
    <name type="common">Amphioxus</name>
    <dbReference type="NCBI Taxonomy" id="7741"/>
    <lineage>
        <taxon>Eukaryota</taxon>
        <taxon>Metazoa</taxon>
        <taxon>Chordata</taxon>
        <taxon>Cephalochordata</taxon>
        <taxon>Leptocardii</taxon>
        <taxon>Amphioxiformes</taxon>
        <taxon>Branchiostomatidae</taxon>
        <taxon>Branchiostoma</taxon>
    </lineage>
</organism>
<dbReference type="GO" id="GO:0051123">
    <property type="term" value="P:RNA polymerase II preinitiation complex assembly"/>
    <property type="evidence" value="ECO:0007669"/>
    <property type="project" value="TreeGrafter"/>
</dbReference>
<evidence type="ECO:0000256" key="1">
    <source>
        <dbReference type="ARBA" id="ARBA00023117"/>
    </source>
</evidence>
<sequence length="155" mass="16888">MKDVDLIHRNSVKYNGADSPFTCTADEVVRSCKQTLDEYDEHLTQLENDICHAQEAAIAAAMQDEDQDGSNLPSNPNSPQPGDGDMEEDSLMDNTTTAHDESWESAPPMEPQPGPSRESVGDSDFIDVVGDEEAMVTDRSKRVRGEEGTGKQGDS</sequence>
<keyword evidence="1" id="KW-0103">Bromodomain</keyword>
<name>A0A6P4YDD4_BRABE</name>
<dbReference type="RefSeq" id="XP_019627175.1">
    <property type="nucleotide sequence ID" value="XM_019771616.1"/>
</dbReference>
<dbReference type="OrthoDB" id="9389881at2759"/>
<dbReference type="PANTHER" id="PTHR13900:SF0">
    <property type="entry name" value="TRANSCRIPTION INITIATION FACTOR TFIID SUBUNIT 1"/>
    <property type="match status" value="1"/>
</dbReference>
<feature type="compositionally biased region" description="Basic and acidic residues" evidence="2">
    <location>
        <begin position="136"/>
        <end position="155"/>
    </location>
</feature>
<dbReference type="AlphaFoldDB" id="A0A6P4YDD4"/>
<proteinExistence type="predicted"/>
<dbReference type="GO" id="GO:0017025">
    <property type="term" value="F:TBP-class protein binding"/>
    <property type="evidence" value="ECO:0007669"/>
    <property type="project" value="InterPro"/>
</dbReference>
<dbReference type="SUPFAM" id="SSF47370">
    <property type="entry name" value="Bromodomain"/>
    <property type="match status" value="1"/>
</dbReference>
<accession>A0A6P4YDD4</accession>
<reference evidence="4" key="1">
    <citation type="submission" date="2025-08" db="UniProtKB">
        <authorList>
            <consortium name="RefSeq"/>
        </authorList>
    </citation>
    <scope>IDENTIFICATION</scope>
    <source>
        <tissue evidence="4">Gonad</tissue>
    </source>
</reference>